<dbReference type="PANTHER" id="PTHR33908:SF11">
    <property type="entry name" value="MEMBRANE PROTEIN"/>
    <property type="match status" value="1"/>
</dbReference>
<name>L1QLY5_9CLOT</name>
<comment type="caution">
    <text evidence="10">The sequence shown here is derived from an EMBL/GenBank/DDBJ whole genome shotgun (WGS) entry which is preliminary data.</text>
</comment>
<proteinExistence type="predicted"/>
<dbReference type="GO" id="GO:0009103">
    <property type="term" value="P:lipopolysaccharide biosynthetic process"/>
    <property type="evidence" value="ECO:0007669"/>
    <property type="project" value="UniProtKB-ARBA"/>
</dbReference>
<dbReference type="eggNOG" id="COG5305">
    <property type="taxonomic scope" value="Bacteria"/>
</dbReference>
<dbReference type="AlphaFoldDB" id="L1QLY5"/>
<feature type="transmembrane region" description="Helical" evidence="8">
    <location>
        <begin position="12"/>
        <end position="35"/>
    </location>
</feature>
<keyword evidence="6 8" id="KW-1133">Transmembrane helix</keyword>
<dbReference type="Pfam" id="PF13231">
    <property type="entry name" value="PMT_2"/>
    <property type="match status" value="1"/>
</dbReference>
<gene>
    <name evidence="10" type="ORF">HMPREF0216_00342</name>
</gene>
<dbReference type="HOGENOM" id="CLU_041400_2_0_9"/>
<feature type="transmembrane region" description="Helical" evidence="8">
    <location>
        <begin position="399"/>
        <end position="416"/>
    </location>
</feature>
<evidence type="ECO:0000256" key="1">
    <source>
        <dbReference type="ARBA" id="ARBA00004651"/>
    </source>
</evidence>
<dbReference type="STRING" id="545697.HMPREF0216_00342"/>
<evidence type="ECO:0000256" key="8">
    <source>
        <dbReference type="SAM" id="Phobius"/>
    </source>
</evidence>
<feature type="transmembrane region" description="Helical" evidence="8">
    <location>
        <begin position="47"/>
        <end position="65"/>
    </location>
</feature>
<dbReference type="GO" id="GO:0005886">
    <property type="term" value="C:plasma membrane"/>
    <property type="evidence" value="ECO:0007669"/>
    <property type="project" value="UniProtKB-SubCell"/>
</dbReference>
<feature type="transmembrane region" description="Helical" evidence="8">
    <location>
        <begin position="448"/>
        <end position="465"/>
    </location>
</feature>
<evidence type="ECO:0000256" key="2">
    <source>
        <dbReference type="ARBA" id="ARBA00022475"/>
    </source>
</evidence>
<evidence type="ECO:0000313" key="11">
    <source>
        <dbReference type="Proteomes" id="UP000010420"/>
    </source>
</evidence>
<dbReference type="PATRIC" id="fig|545697.3.peg.334"/>
<accession>L1QLY5</accession>
<keyword evidence="3" id="KW-0328">Glycosyltransferase</keyword>
<dbReference type="InterPro" id="IPR050297">
    <property type="entry name" value="LipidA_mod_glycosyltrf_83"/>
</dbReference>
<evidence type="ECO:0000256" key="5">
    <source>
        <dbReference type="ARBA" id="ARBA00022692"/>
    </source>
</evidence>
<evidence type="ECO:0000256" key="3">
    <source>
        <dbReference type="ARBA" id="ARBA00022676"/>
    </source>
</evidence>
<evidence type="ECO:0000256" key="7">
    <source>
        <dbReference type="ARBA" id="ARBA00023136"/>
    </source>
</evidence>
<evidence type="ECO:0000256" key="6">
    <source>
        <dbReference type="ARBA" id="ARBA00022989"/>
    </source>
</evidence>
<dbReference type="PANTHER" id="PTHR33908">
    <property type="entry name" value="MANNOSYLTRANSFERASE YKCB-RELATED"/>
    <property type="match status" value="1"/>
</dbReference>
<keyword evidence="11" id="KW-1185">Reference proteome</keyword>
<evidence type="ECO:0000259" key="9">
    <source>
        <dbReference type="Pfam" id="PF13231"/>
    </source>
</evidence>
<dbReference type="EMBL" id="AMEZ01000013">
    <property type="protein sequence ID" value="EKY28983.1"/>
    <property type="molecule type" value="Genomic_DNA"/>
</dbReference>
<dbReference type="RefSeq" id="WP_005210339.1">
    <property type="nucleotide sequence ID" value="NZ_KB291607.1"/>
</dbReference>
<feature type="transmembrane region" description="Helical" evidence="8">
    <location>
        <begin position="153"/>
        <end position="170"/>
    </location>
</feature>
<dbReference type="InterPro" id="IPR038731">
    <property type="entry name" value="RgtA/B/C-like"/>
</dbReference>
<keyword evidence="2" id="KW-1003">Cell membrane</keyword>
<keyword evidence="5 8" id="KW-0812">Transmembrane</keyword>
<reference evidence="10 11" key="1">
    <citation type="submission" date="2012-05" db="EMBL/GenBank/DDBJ databases">
        <authorList>
            <person name="Weinstock G."/>
            <person name="Sodergren E."/>
            <person name="Lobos E.A."/>
            <person name="Fulton L."/>
            <person name="Fulton R."/>
            <person name="Courtney L."/>
            <person name="Fronick C."/>
            <person name="O'Laughlin M."/>
            <person name="Godfrey J."/>
            <person name="Wilson R.M."/>
            <person name="Miner T."/>
            <person name="Farmer C."/>
            <person name="Delehaunty K."/>
            <person name="Cordes M."/>
            <person name="Minx P."/>
            <person name="Tomlinson C."/>
            <person name="Chen J."/>
            <person name="Wollam A."/>
            <person name="Pepin K.H."/>
            <person name="Bhonagiri V."/>
            <person name="Zhang X."/>
            <person name="Suruliraj S."/>
            <person name="Warren W."/>
            <person name="Mitreva M."/>
            <person name="Mardis E.R."/>
            <person name="Wilson R.K."/>
        </authorList>
    </citation>
    <scope>NUCLEOTIDE SEQUENCE [LARGE SCALE GENOMIC DNA]</scope>
    <source>
        <strain evidence="10 11">DSM 1785</strain>
    </source>
</reference>
<feature type="transmembrane region" description="Helical" evidence="8">
    <location>
        <begin position="190"/>
        <end position="216"/>
    </location>
</feature>
<keyword evidence="7 8" id="KW-0472">Membrane</keyword>
<sequence>MTKFLNKLSSNVVIYLSLIFTIGMVILNGIGLISFTNLFSFNSVYEIIGIILFLALMFLLTMYLPKIKDNKNFLIILFIVAFILRLIWIIWIPTEPTSDFKVMYDGATEIVNGNYNAILDSFYFNVWAYQLGFTGYLALLIKIFNGSLFMIKLVNVLITSCIPIVIYFSAKKLCGEKPARIVSILYALYIGSIANTSVLTNQHLATLLFFIAIYLIISDVNRIYKWLLIGLLIGFGDIIRPEGSIILIALLLFGVFKNITNLKEVAKSILEFVGILVIVVMISKIVSFGFVNSGISNYPLENRDPLWKFTCGLNPETKGTYSDADLVYLHNAEVSGKSRNEAHMELIKERLSNPPQLITTMEYKYVTMWAVNDTSLQFAFTDNVDKPEVYDFTLKLEKIQYILIIVLFMIGIINIIKRKEGFTNNHIYLIILLGYLLAHLLIEIQPRYRYFGLPIFFIIAAYCFSKPSRELRFSRYN</sequence>
<feature type="transmembrane region" description="Helical" evidence="8">
    <location>
        <begin position="72"/>
        <end position="91"/>
    </location>
</feature>
<dbReference type="GO" id="GO:0016763">
    <property type="term" value="F:pentosyltransferase activity"/>
    <property type="evidence" value="ECO:0007669"/>
    <property type="project" value="TreeGrafter"/>
</dbReference>
<evidence type="ECO:0000256" key="4">
    <source>
        <dbReference type="ARBA" id="ARBA00022679"/>
    </source>
</evidence>
<feature type="domain" description="Glycosyltransferase RgtA/B/C/D-like" evidence="9">
    <location>
        <begin position="137"/>
        <end position="283"/>
    </location>
</feature>
<dbReference type="OrthoDB" id="2787520at2"/>
<feature type="transmembrane region" description="Helical" evidence="8">
    <location>
        <begin position="269"/>
        <end position="291"/>
    </location>
</feature>
<evidence type="ECO:0000313" key="10">
    <source>
        <dbReference type="EMBL" id="EKY28983.1"/>
    </source>
</evidence>
<feature type="transmembrane region" description="Helical" evidence="8">
    <location>
        <begin position="122"/>
        <end position="141"/>
    </location>
</feature>
<feature type="transmembrane region" description="Helical" evidence="8">
    <location>
        <begin position="425"/>
        <end position="442"/>
    </location>
</feature>
<organism evidence="10 11">
    <name type="scientific">Clostridium celatum DSM 1785</name>
    <dbReference type="NCBI Taxonomy" id="545697"/>
    <lineage>
        <taxon>Bacteria</taxon>
        <taxon>Bacillati</taxon>
        <taxon>Bacillota</taxon>
        <taxon>Clostridia</taxon>
        <taxon>Eubacteriales</taxon>
        <taxon>Clostridiaceae</taxon>
        <taxon>Clostridium</taxon>
    </lineage>
</organism>
<dbReference type="Proteomes" id="UP000010420">
    <property type="component" value="Unassembled WGS sequence"/>
</dbReference>
<feature type="transmembrane region" description="Helical" evidence="8">
    <location>
        <begin position="245"/>
        <end position="262"/>
    </location>
</feature>
<comment type="subcellular location">
    <subcellularLocation>
        <location evidence="1">Cell membrane</location>
        <topology evidence="1">Multi-pass membrane protein</topology>
    </subcellularLocation>
</comment>
<keyword evidence="4" id="KW-0808">Transferase</keyword>
<protein>
    <recommendedName>
        <fullName evidence="9">Glycosyltransferase RgtA/B/C/D-like domain-containing protein</fullName>
    </recommendedName>
</protein>